<protein>
    <submittedName>
        <fullName evidence="1">Exonuclease III</fullName>
    </submittedName>
</protein>
<keyword evidence="1" id="KW-0269">Exonuclease</keyword>
<dbReference type="InterPro" id="IPR036691">
    <property type="entry name" value="Endo/exonu/phosph_ase_sf"/>
</dbReference>
<sequence length="364" mass="42151">MRHLLRTLWSQKTSIAFIQETHLKGKDAPKIRDRRFPQGFYATNSEVKRTGVAIIFAHSVPFLSSASQADPLGRFLFVKGMIAEHRYTFATIYCPNKGQHRFLAKALTQLERFRDGTLVLAGDLNIPLDPRRDSSAGTSTIPPALYKESKTGIKHDSDHAPVQVTLKSPLFNPRELQWRLNESVLTDTNFTTQITQTLTQYFADNDSPAIAPLTVWEAQKCVILGQLIILCTQWKRQHAANIVDLTHTIADLKTRHKRDQTDDTYLLLTDKRRQLRDLLSQKLLHTIWKSNRHFYEFSNKCWRTLARTLQQKQRQHHIHQVKGRDGTMKRALADILQAFRHFSRSYITSTPPHDERRHHNTYTV</sequence>
<keyword evidence="1" id="KW-0378">Hydrolase</keyword>
<accession>A0AAD1S344</accession>
<evidence type="ECO:0000313" key="2">
    <source>
        <dbReference type="Proteomes" id="UP001295444"/>
    </source>
</evidence>
<dbReference type="SUPFAM" id="SSF56219">
    <property type="entry name" value="DNase I-like"/>
    <property type="match status" value="1"/>
</dbReference>
<proteinExistence type="predicted"/>
<organism evidence="1 2">
    <name type="scientific">Pelobates cultripes</name>
    <name type="common">Western spadefoot toad</name>
    <dbReference type="NCBI Taxonomy" id="61616"/>
    <lineage>
        <taxon>Eukaryota</taxon>
        <taxon>Metazoa</taxon>
        <taxon>Chordata</taxon>
        <taxon>Craniata</taxon>
        <taxon>Vertebrata</taxon>
        <taxon>Euteleostomi</taxon>
        <taxon>Amphibia</taxon>
        <taxon>Batrachia</taxon>
        <taxon>Anura</taxon>
        <taxon>Pelobatoidea</taxon>
        <taxon>Pelobatidae</taxon>
        <taxon>Pelobates</taxon>
    </lineage>
</organism>
<reference evidence="1" key="1">
    <citation type="submission" date="2022-03" db="EMBL/GenBank/DDBJ databases">
        <authorList>
            <person name="Alioto T."/>
            <person name="Alioto T."/>
            <person name="Gomez Garrido J."/>
        </authorList>
    </citation>
    <scope>NUCLEOTIDE SEQUENCE</scope>
</reference>
<name>A0AAD1S344_PELCU</name>
<dbReference type="AlphaFoldDB" id="A0AAD1S344"/>
<keyword evidence="2" id="KW-1185">Reference proteome</keyword>
<dbReference type="Gene3D" id="3.60.10.10">
    <property type="entry name" value="Endonuclease/exonuclease/phosphatase"/>
    <property type="match status" value="1"/>
</dbReference>
<keyword evidence="1" id="KW-0540">Nuclease</keyword>
<gene>
    <name evidence="1" type="ORF">PECUL_23A048312</name>
</gene>
<dbReference type="GO" id="GO:0004527">
    <property type="term" value="F:exonuclease activity"/>
    <property type="evidence" value="ECO:0007669"/>
    <property type="project" value="UniProtKB-KW"/>
</dbReference>
<dbReference type="EMBL" id="OW240915">
    <property type="protein sequence ID" value="CAH2284095.1"/>
    <property type="molecule type" value="Genomic_DNA"/>
</dbReference>
<evidence type="ECO:0000313" key="1">
    <source>
        <dbReference type="EMBL" id="CAH2284095.1"/>
    </source>
</evidence>
<dbReference type="Proteomes" id="UP001295444">
    <property type="component" value="Chromosome 04"/>
</dbReference>